<evidence type="ECO:0000313" key="3">
    <source>
        <dbReference type="Proteomes" id="UP001516472"/>
    </source>
</evidence>
<protein>
    <submittedName>
        <fullName evidence="2">Uncharacterized protein</fullName>
    </submittedName>
</protein>
<comment type="caution">
    <text evidence="2">The sequence shown here is derived from an EMBL/GenBank/DDBJ whole genome shotgun (WGS) entry which is preliminary data.</text>
</comment>
<proteinExistence type="predicted"/>
<dbReference type="RefSeq" id="WP_193347783.1">
    <property type="nucleotide sequence ID" value="NZ_CBCSIP010000286.1"/>
</dbReference>
<dbReference type="EMBL" id="JAAIYO010000002">
    <property type="protein sequence ID" value="MBE4748374.1"/>
    <property type="molecule type" value="Genomic_DNA"/>
</dbReference>
<keyword evidence="3" id="KW-1185">Reference proteome</keyword>
<name>A0ABR9PKH8_9BACT</name>
<reference evidence="2 3" key="1">
    <citation type="submission" date="2020-02" db="EMBL/GenBank/DDBJ databases">
        <authorList>
            <person name="Babadi Z.K."/>
            <person name="Risdian C."/>
            <person name="Ebrahimipour G.H."/>
            <person name="Wink J."/>
        </authorList>
    </citation>
    <scope>NUCLEOTIDE SEQUENCE [LARGE SCALE GENOMIC DNA]</scope>
    <source>
        <strain evidence="2 3">ZKHCc1 1396</strain>
    </source>
</reference>
<sequence length="260" mass="29716">MSAKKDEHFEALATDTSHVAGEDSGCVTRCVYEEAGGKRKCRFDGHDYKSNGFNYQQGCGEAAWYNLPIHEKDSDARRRFDAAFTTAFKQEWRDPSKRAEAWHMGAGPYGHINFIASGHWPWPNNAHHLIPVDDVLSKVLDFDQRKLLQQAKYNVNKGINILYLPNRVQHATLFQLLRHPRYHSTYSKDVRNRVTAIREQLEEAADEEQEGHPQFEEKTIGKLGDQLHAFSGRLRKQIRAAGIKRPGAHLNELASLVTIR</sequence>
<dbReference type="InterPro" id="IPR032871">
    <property type="entry name" value="AHH_dom_containing"/>
</dbReference>
<organism evidence="2 3">
    <name type="scientific">Corallococcus soli</name>
    <dbReference type="NCBI Taxonomy" id="2710757"/>
    <lineage>
        <taxon>Bacteria</taxon>
        <taxon>Pseudomonadati</taxon>
        <taxon>Myxococcota</taxon>
        <taxon>Myxococcia</taxon>
        <taxon>Myxococcales</taxon>
        <taxon>Cystobacterineae</taxon>
        <taxon>Myxococcaceae</taxon>
        <taxon>Corallococcus</taxon>
    </lineage>
</organism>
<evidence type="ECO:0000313" key="2">
    <source>
        <dbReference type="EMBL" id="MBE4748374.1"/>
    </source>
</evidence>
<dbReference type="Pfam" id="PF14412">
    <property type="entry name" value="AHH"/>
    <property type="match status" value="1"/>
</dbReference>
<dbReference type="Proteomes" id="UP001516472">
    <property type="component" value="Unassembled WGS sequence"/>
</dbReference>
<evidence type="ECO:0000256" key="1">
    <source>
        <dbReference type="SAM" id="Coils"/>
    </source>
</evidence>
<keyword evidence="1" id="KW-0175">Coiled coil</keyword>
<feature type="coiled-coil region" evidence="1">
    <location>
        <begin position="187"/>
        <end position="218"/>
    </location>
</feature>
<accession>A0ABR9PKH8</accession>
<gene>
    <name evidence="2" type="ORF">G4177_09360</name>
</gene>